<keyword evidence="3" id="KW-1185">Reference proteome</keyword>
<proteinExistence type="predicted"/>
<reference evidence="2 3" key="1">
    <citation type="submission" date="2016-10" db="EMBL/GenBank/DDBJ databases">
        <title>Arsenicibacter rosenii gen. nov., sp. nov., an efficient arsenic-methylating bacterium isolated from an arsenic-contaminated paddy soil.</title>
        <authorList>
            <person name="Huang K."/>
        </authorList>
    </citation>
    <scope>NUCLEOTIDE SEQUENCE [LARGE SCALE GENOMIC DNA]</scope>
    <source>
        <strain evidence="2 3">SM-1</strain>
    </source>
</reference>
<sequence length="448" mass="49320">MKYVRIFLKICLGLIALVVLFTVLNIIPVDNTPYQQADFYNETRNRLMALPGPAPAQTPLRAGWARENLTPSFTTPTGGYGARRGKHWTSVHDSVYVKAIVLDNGTNRVALVALDLLITPPTVAEALKKRLPEIGFRWENVFTGAIHSHNTIGAWAPGLVGGLIAGEYDERVVPLITDRILKAIDRAQKQLAPVTVGYTQTDGKSLVYNRLIENGPVFGDIQLLKLQKPSGESAVICAYGGHATVIDMKQYQYLSRDYPGALVDKLEKETGSFTLFVAGAVGSTGPKIDGPDRLAAMAQYADSLSRRIIPALKAIQPAPDSALGMLTLPLTLRDPHVRISDGLRVRPWLFYAVYGDYPSELKALQIGKTVFVGTPCDFSGMLVPALQPVARQKKLNLVVTSFNGGYIGYITPDQYYHLGRYETNDMNWFGPQNGDYFVEMMSGLIRKF</sequence>
<evidence type="ECO:0000259" key="1">
    <source>
        <dbReference type="Pfam" id="PF04734"/>
    </source>
</evidence>
<organism evidence="2 3">
    <name type="scientific">Arsenicibacter rosenii</name>
    <dbReference type="NCBI Taxonomy" id="1750698"/>
    <lineage>
        <taxon>Bacteria</taxon>
        <taxon>Pseudomonadati</taxon>
        <taxon>Bacteroidota</taxon>
        <taxon>Cytophagia</taxon>
        <taxon>Cytophagales</taxon>
        <taxon>Spirosomataceae</taxon>
        <taxon>Arsenicibacter</taxon>
    </lineage>
</organism>
<dbReference type="RefSeq" id="WP_071503625.1">
    <property type="nucleotide sequence ID" value="NZ_MORL01000006.1"/>
</dbReference>
<comment type="caution">
    <text evidence="2">The sequence shown here is derived from an EMBL/GenBank/DDBJ whole genome shotgun (WGS) entry which is preliminary data.</text>
</comment>
<dbReference type="OrthoDB" id="926204at2"/>
<evidence type="ECO:0000313" key="3">
    <source>
        <dbReference type="Proteomes" id="UP000181790"/>
    </source>
</evidence>
<dbReference type="EMBL" id="MORL01000006">
    <property type="protein sequence ID" value="OIN58516.1"/>
    <property type="molecule type" value="Genomic_DNA"/>
</dbReference>
<dbReference type="AlphaFoldDB" id="A0A1S2VJZ8"/>
<evidence type="ECO:0000313" key="2">
    <source>
        <dbReference type="EMBL" id="OIN58516.1"/>
    </source>
</evidence>
<gene>
    <name evidence="2" type="ORF">BLX24_13145</name>
</gene>
<feature type="domain" description="Neutral/alkaline non-lysosomal ceramidase N-terminal" evidence="1">
    <location>
        <begin position="78"/>
        <end position="209"/>
    </location>
</feature>
<dbReference type="InterPro" id="IPR031329">
    <property type="entry name" value="NEUT/ALK_ceramidase_N"/>
</dbReference>
<name>A0A1S2VJZ8_9BACT</name>
<dbReference type="Proteomes" id="UP000181790">
    <property type="component" value="Unassembled WGS sequence"/>
</dbReference>
<dbReference type="Pfam" id="PF04734">
    <property type="entry name" value="Ceramidase_alk"/>
    <property type="match status" value="1"/>
</dbReference>
<accession>A0A1S2VJZ8</accession>
<protein>
    <recommendedName>
        <fullName evidence="1">Neutral/alkaline non-lysosomal ceramidase N-terminal domain-containing protein</fullName>
    </recommendedName>
</protein>